<dbReference type="Proteomes" id="UP000267268">
    <property type="component" value="Chromosome 1"/>
</dbReference>
<sequence>MQLGVLSRTYHLSQIILENNNSEEDVIKYYSSFKDFFSSEVIPNVLFIDDTLINFDSIKKEIRQVKKKSSEVQLVAISNANDIDYADALIDCGFDFYLLNNDFFFKRLQKCLNSVRHNFFQLHASTEISDIIKGDSEEIKKVFEVIKKASTTKINVNITGETGTGKELVAQAIHKQSTRNQNPFIAVNIAAIPKDLIESELFGHEEGAFTGATKRRLGKFEEAKNGTLFLDEIGELSLDLQTKLLRVLQENEVTRIGSNEVIKTDIRLVTATHKNLRNEVFENKFREDLYYRLLGLPLNIPPLRERKGDILNLAELFIEEACIYNKITPIKKLHADAQRKLVTYHFPGNVRQLKSLIELSVIISDFKTIRASDLLIENEEIEDISLKKERTLEEYNIEIIEYFLKKYKGKVNFVSDKLEMSKSKIYKLIQEKKLSKY</sequence>
<accession>A0A3Q9FMT8</accession>
<dbReference type="KEGG" id="fll:EI427_06355"/>
<organism evidence="4 5">
    <name type="scientific">Flammeovirga pectinis</name>
    <dbReference type="NCBI Taxonomy" id="2494373"/>
    <lineage>
        <taxon>Bacteria</taxon>
        <taxon>Pseudomonadati</taxon>
        <taxon>Bacteroidota</taxon>
        <taxon>Cytophagia</taxon>
        <taxon>Cytophagales</taxon>
        <taxon>Flammeovirgaceae</taxon>
        <taxon>Flammeovirga</taxon>
    </lineage>
</organism>
<evidence type="ECO:0000313" key="4">
    <source>
        <dbReference type="EMBL" id="AZQ61873.1"/>
    </source>
</evidence>
<dbReference type="SUPFAM" id="SSF52540">
    <property type="entry name" value="P-loop containing nucleoside triphosphate hydrolases"/>
    <property type="match status" value="1"/>
</dbReference>
<name>A0A3Q9FMT8_9BACT</name>
<protein>
    <submittedName>
        <fullName evidence="4">Sigma-54-dependent Fis family transcriptional regulator</fullName>
    </submittedName>
</protein>
<dbReference type="EMBL" id="CP034562">
    <property type="protein sequence ID" value="AZQ61873.1"/>
    <property type="molecule type" value="Genomic_DNA"/>
</dbReference>
<gene>
    <name evidence="4" type="ORF">EI427_06355</name>
</gene>
<dbReference type="InterPro" id="IPR011006">
    <property type="entry name" value="CheY-like_superfamily"/>
</dbReference>
<dbReference type="Gene3D" id="3.40.50.300">
    <property type="entry name" value="P-loop containing nucleotide triphosphate hydrolases"/>
    <property type="match status" value="1"/>
</dbReference>
<evidence type="ECO:0000313" key="5">
    <source>
        <dbReference type="Proteomes" id="UP000267268"/>
    </source>
</evidence>
<evidence type="ECO:0000256" key="2">
    <source>
        <dbReference type="ARBA" id="ARBA00022840"/>
    </source>
</evidence>
<dbReference type="PANTHER" id="PTHR32071">
    <property type="entry name" value="TRANSCRIPTIONAL REGULATORY PROTEIN"/>
    <property type="match status" value="1"/>
</dbReference>
<keyword evidence="2" id="KW-0067">ATP-binding</keyword>
<dbReference type="GO" id="GO:0006355">
    <property type="term" value="P:regulation of DNA-templated transcription"/>
    <property type="evidence" value="ECO:0007669"/>
    <property type="project" value="InterPro"/>
</dbReference>
<dbReference type="GO" id="GO:0005524">
    <property type="term" value="F:ATP binding"/>
    <property type="evidence" value="ECO:0007669"/>
    <property type="project" value="UniProtKB-KW"/>
</dbReference>
<keyword evidence="1" id="KW-0547">Nucleotide-binding</keyword>
<dbReference type="FunFam" id="3.40.50.300:FF:000006">
    <property type="entry name" value="DNA-binding transcriptional regulator NtrC"/>
    <property type="match status" value="1"/>
</dbReference>
<dbReference type="OrthoDB" id="9782110at2"/>
<feature type="domain" description="Sigma-54 factor interaction" evidence="3">
    <location>
        <begin position="132"/>
        <end position="362"/>
    </location>
</feature>
<reference evidence="4 5" key="1">
    <citation type="submission" date="2018-12" db="EMBL/GenBank/DDBJ databases">
        <title>Flammeovirga pectinis sp. nov., isolated from the gut of the Korean scallop, Patinopecten yessoensis.</title>
        <authorList>
            <person name="Bae J.-W."/>
            <person name="Jeong Y.-S."/>
            <person name="Kang W."/>
        </authorList>
    </citation>
    <scope>NUCLEOTIDE SEQUENCE [LARGE SCALE GENOMIC DNA]</scope>
    <source>
        <strain evidence="4 5">L12M1</strain>
    </source>
</reference>
<dbReference type="PANTHER" id="PTHR32071:SF57">
    <property type="entry name" value="C4-DICARBOXYLATE TRANSPORT TRANSCRIPTIONAL REGULATORY PROTEIN DCTD"/>
    <property type="match status" value="1"/>
</dbReference>
<dbReference type="AlphaFoldDB" id="A0A3Q9FMT8"/>
<dbReference type="RefSeq" id="WP_126612820.1">
    <property type="nucleotide sequence ID" value="NZ_CP034562.1"/>
</dbReference>
<dbReference type="InterPro" id="IPR058031">
    <property type="entry name" value="AAA_lid_NorR"/>
</dbReference>
<proteinExistence type="predicted"/>
<evidence type="ECO:0000256" key="1">
    <source>
        <dbReference type="ARBA" id="ARBA00022741"/>
    </source>
</evidence>
<dbReference type="SUPFAM" id="SSF52172">
    <property type="entry name" value="CheY-like"/>
    <property type="match status" value="1"/>
</dbReference>
<dbReference type="InterPro" id="IPR002078">
    <property type="entry name" value="Sigma_54_int"/>
</dbReference>
<dbReference type="InterPro" id="IPR027417">
    <property type="entry name" value="P-loop_NTPase"/>
</dbReference>
<dbReference type="SMART" id="SM00382">
    <property type="entry name" value="AAA"/>
    <property type="match status" value="1"/>
</dbReference>
<dbReference type="PROSITE" id="PS50045">
    <property type="entry name" value="SIGMA54_INTERACT_4"/>
    <property type="match status" value="1"/>
</dbReference>
<dbReference type="Pfam" id="PF25601">
    <property type="entry name" value="AAA_lid_14"/>
    <property type="match status" value="1"/>
</dbReference>
<dbReference type="InterPro" id="IPR003593">
    <property type="entry name" value="AAA+_ATPase"/>
</dbReference>
<evidence type="ECO:0000259" key="3">
    <source>
        <dbReference type="PROSITE" id="PS50045"/>
    </source>
</evidence>
<dbReference type="Gene3D" id="1.10.8.60">
    <property type="match status" value="1"/>
</dbReference>
<dbReference type="Pfam" id="PF00158">
    <property type="entry name" value="Sigma54_activat"/>
    <property type="match status" value="1"/>
</dbReference>
<keyword evidence="5" id="KW-1185">Reference proteome</keyword>
<dbReference type="CDD" id="cd00009">
    <property type="entry name" value="AAA"/>
    <property type="match status" value="1"/>
</dbReference>